<dbReference type="RefSeq" id="WP_323468019.1">
    <property type="nucleotide sequence ID" value="NZ_JAWJAY010000632.1"/>
</dbReference>
<gene>
    <name evidence="2" type="ORF">RYX45_22310</name>
</gene>
<accession>A0AAJ2NTA6</accession>
<organism evidence="2 3">
    <name type="scientific">Alkalihalophilus pseudofirmus</name>
    <name type="common">Bacillus pseudofirmus</name>
    <dbReference type="NCBI Taxonomy" id="79885"/>
    <lineage>
        <taxon>Bacteria</taxon>
        <taxon>Bacillati</taxon>
        <taxon>Bacillota</taxon>
        <taxon>Bacilli</taxon>
        <taxon>Bacillales</taxon>
        <taxon>Bacillaceae</taxon>
        <taxon>Alkalihalophilus</taxon>
    </lineage>
</organism>
<name>A0AAJ2NTA6_ALKPS</name>
<dbReference type="Proteomes" id="UP001285636">
    <property type="component" value="Unassembled WGS sequence"/>
</dbReference>
<dbReference type="EMBL" id="JAWJAY010000632">
    <property type="protein sequence ID" value="MDV2887904.1"/>
    <property type="molecule type" value="Genomic_DNA"/>
</dbReference>
<dbReference type="AlphaFoldDB" id="A0AAJ2NTA6"/>
<protein>
    <submittedName>
        <fullName evidence="2">Uncharacterized protein</fullName>
    </submittedName>
</protein>
<reference evidence="2" key="1">
    <citation type="submission" date="2023-10" db="EMBL/GenBank/DDBJ databases">
        <title>Screening of Alkalihalophilus pseudofirmusBZ-TG-HK211 and Its Alleviation of Salt Stress on Rapeseed Growth.</title>
        <authorList>
            <person name="Zhao B."/>
            <person name="Guo T."/>
        </authorList>
    </citation>
    <scope>NUCLEOTIDE SEQUENCE</scope>
    <source>
        <strain evidence="2">BZ-TG-HK211</strain>
    </source>
</reference>
<evidence type="ECO:0000313" key="3">
    <source>
        <dbReference type="Proteomes" id="UP001285636"/>
    </source>
</evidence>
<feature type="region of interest" description="Disordered" evidence="1">
    <location>
        <begin position="1"/>
        <end position="63"/>
    </location>
</feature>
<evidence type="ECO:0000313" key="2">
    <source>
        <dbReference type="EMBL" id="MDV2887904.1"/>
    </source>
</evidence>
<feature type="compositionally biased region" description="Basic residues" evidence="1">
    <location>
        <begin position="35"/>
        <end position="47"/>
    </location>
</feature>
<proteinExistence type="predicted"/>
<comment type="caution">
    <text evidence="2">The sequence shown here is derived from an EMBL/GenBank/DDBJ whole genome shotgun (WGS) entry which is preliminary data.</text>
</comment>
<evidence type="ECO:0000256" key="1">
    <source>
        <dbReference type="SAM" id="MobiDB-lite"/>
    </source>
</evidence>
<sequence length="83" mass="9650">MREIKKKGASRVLRGAQSAREREKSGLARTQRGPKCAKSRKRERRAHLAWSKGRETKKKAMPHAFRKTSTHFYFIFSTSALFE</sequence>
<feature type="non-terminal residue" evidence="2">
    <location>
        <position position="83"/>
    </location>
</feature>